<proteinExistence type="inferred from homology"/>
<dbReference type="InterPro" id="IPR045865">
    <property type="entry name" value="ACT-like_dom_sf"/>
</dbReference>
<dbReference type="SUPFAM" id="SSF51735">
    <property type="entry name" value="NAD(P)-binding Rossmann-fold domains"/>
    <property type="match status" value="1"/>
</dbReference>
<dbReference type="EC" id="1.1.1.95" evidence="5"/>
<organism evidence="15 16">
    <name type="scientific">Metallibacterium scheffleri</name>
    <dbReference type="NCBI Taxonomy" id="993689"/>
    <lineage>
        <taxon>Bacteria</taxon>
        <taxon>Pseudomonadati</taxon>
        <taxon>Pseudomonadota</taxon>
        <taxon>Gammaproteobacteria</taxon>
        <taxon>Lysobacterales</taxon>
        <taxon>Rhodanobacteraceae</taxon>
        <taxon>Metallibacterium</taxon>
    </lineage>
</organism>
<dbReference type="PROSITE" id="PS51671">
    <property type="entry name" value="ACT"/>
    <property type="match status" value="1"/>
</dbReference>
<comment type="caution">
    <text evidence="15">The sequence shown here is derived from an EMBL/GenBank/DDBJ whole genome shotgun (WGS) entry which is preliminary data.</text>
</comment>
<evidence type="ECO:0000256" key="2">
    <source>
        <dbReference type="ARBA" id="ARBA00005216"/>
    </source>
</evidence>
<dbReference type="InterPro" id="IPR050857">
    <property type="entry name" value="D-2-hydroxyacid_DH"/>
</dbReference>
<dbReference type="GO" id="GO:0051287">
    <property type="term" value="F:NAD binding"/>
    <property type="evidence" value="ECO:0007669"/>
    <property type="project" value="InterPro"/>
</dbReference>
<evidence type="ECO:0000256" key="8">
    <source>
        <dbReference type="ARBA" id="ARBA00023002"/>
    </source>
</evidence>
<keyword evidence="7" id="KW-0028">Amino-acid biosynthesis</keyword>
<evidence type="ECO:0000256" key="6">
    <source>
        <dbReference type="ARBA" id="ARBA00021582"/>
    </source>
</evidence>
<dbReference type="UniPathway" id="UPA00135">
    <property type="reaction ID" value="UER00196"/>
</dbReference>
<evidence type="ECO:0000256" key="3">
    <source>
        <dbReference type="ARBA" id="ARBA00005854"/>
    </source>
</evidence>
<dbReference type="AlphaFoldDB" id="A0A4S3KQ34"/>
<evidence type="ECO:0000256" key="9">
    <source>
        <dbReference type="ARBA" id="ARBA00023027"/>
    </source>
</evidence>
<dbReference type="GO" id="GO:0004617">
    <property type="term" value="F:phosphoglycerate dehydrogenase activity"/>
    <property type="evidence" value="ECO:0007669"/>
    <property type="project" value="UniProtKB-EC"/>
</dbReference>
<dbReference type="Pfam" id="PF00389">
    <property type="entry name" value="2-Hacid_dh"/>
    <property type="match status" value="1"/>
</dbReference>
<dbReference type="Pfam" id="PF02826">
    <property type="entry name" value="2-Hacid_dh_C"/>
    <property type="match status" value="1"/>
</dbReference>
<keyword evidence="16" id="KW-1185">Reference proteome</keyword>
<dbReference type="InterPro" id="IPR054480">
    <property type="entry name" value="AHAS_small-like_ACT"/>
</dbReference>
<accession>A0A4S3KQ34</accession>
<dbReference type="InterPro" id="IPR023214">
    <property type="entry name" value="HAD_sf"/>
</dbReference>
<reference evidence="15 16" key="1">
    <citation type="submission" date="2017-02" db="EMBL/GenBank/DDBJ databases">
        <title>Whole genome sequencing of Metallibacterium scheffleri DSM 24874 (T).</title>
        <authorList>
            <person name="Kumar S."/>
            <person name="Patil P."/>
            <person name="Patil P.B."/>
        </authorList>
    </citation>
    <scope>NUCLEOTIDE SEQUENCE [LARGE SCALE GENOMIC DNA]</scope>
    <source>
        <strain evidence="15 16">DSM 24874</strain>
    </source>
</reference>
<dbReference type="InterPro" id="IPR029753">
    <property type="entry name" value="D-isomer_DH_CS"/>
</dbReference>
<evidence type="ECO:0000256" key="7">
    <source>
        <dbReference type="ARBA" id="ARBA00022605"/>
    </source>
</evidence>
<dbReference type="Gene3D" id="3.40.50.720">
    <property type="entry name" value="NAD(P)-binding Rossmann-like Domain"/>
    <property type="match status" value="2"/>
</dbReference>
<dbReference type="GO" id="GO:0006564">
    <property type="term" value="P:L-serine biosynthetic process"/>
    <property type="evidence" value="ECO:0007669"/>
    <property type="project" value="UniProtKB-KW"/>
</dbReference>
<dbReference type="Pfam" id="PF22629">
    <property type="entry name" value="ACT_AHAS_ss"/>
    <property type="match status" value="1"/>
</dbReference>
<dbReference type="SUPFAM" id="SSF52283">
    <property type="entry name" value="Formate/glycerate dehydrogenase catalytic domain-like"/>
    <property type="match status" value="1"/>
</dbReference>
<comment type="catalytic activity">
    <reaction evidence="12">
        <text>(R)-2-hydroxyglutarate + NAD(+) = 2-oxoglutarate + NADH + H(+)</text>
        <dbReference type="Rhea" id="RHEA:49612"/>
        <dbReference type="ChEBI" id="CHEBI:15378"/>
        <dbReference type="ChEBI" id="CHEBI:15801"/>
        <dbReference type="ChEBI" id="CHEBI:16810"/>
        <dbReference type="ChEBI" id="CHEBI:57540"/>
        <dbReference type="ChEBI" id="CHEBI:57945"/>
        <dbReference type="EC" id="1.1.1.399"/>
    </reaction>
</comment>
<dbReference type="CDD" id="cd04901">
    <property type="entry name" value="ACT_3PGDH"/>
    <property type="match status" value="1"/>
</dbReference>
<dbReference type="Pfam" id="PF12710">
    <property type="entry name" value="HAD"/>
    <property type="match status" value="1"/>
</dbReference>
<sequence length="628" mass="67479">MSYTFLLDFDSTLISAESLEVMAAECLANDADAVAKRARIREITLAAMEGRMDFGAGLRERLGLLDLRREQLPAIVARLRQALSASFLANRAFLAANAGRIHVLSGGFEELIVPVIEGLGLRADHVHANCLRFDAQGQLLGCVEGNPLAHAGGKVALVRALALPAPVVLVGDGWSDLEVAEAGLAQRFYAYTEHVRRAPVLARAAHEAPNFDEVLFDLGLRGAHSYPKNRLKVLLLENIHASAVEAFTRAGYSVETVAGALDEAALCARIGEVAVLGLRSKTRLTAKALAQARRLVAVGAFCIGTNQIDLDAARGRGIAVFNAPYSNTRSVVELAIAEIILLLRGLPEKLRQMDQGVWDKSVGAAREVRGKTLGIVGYGNIGMQLSVLAEACGMRVLYHDLAERLALGTAQRMPGLHALLAECDAVSVHVDGRASNRNLFGAAEFAAMRAGSVFLNLARGHVVDLDALKAALDSGHLRGAALDVFPEEPVRNGDAFAHPLRENPRLLLTPHIGGSTLEAQADIGRYVGQRLIDYIDSGSTEGVVNLPPLRLPPQEQAHRFVHLHANQPGVLARINEALSAHGANILGQYLKTDAEVGYVITDVDRDYSPSLLDAIRAVPHTLRFRVLY</sequence>
<evidence type="ECO:0000256" key="4">
    <source>
        <dbReference type="ARBA" id="ARBA00013001"/>
    </source>
</evidence>
<keyword evidence="8" id="KW-0560">Oxidoreductase</keyword>
<dbReference type="Gene3D" id="3.40.50.1000">
    <property type="entry name" value="HAD superfamily/HAD-like"/>
    <property type="match status" value="1"/>
</dbReference>
<comment type="pathway">
    <text evidence="2">Amino-acid biosynthesis; L-serine biosynthesis; L-serine from 3-phospho-D-glycerate: step 1/3.</text>
</comment>
<protein>
    <recommendedName>
        <fullName evidence="6">D-3-phosphoglycerate dehydrogenase</fullName>
        <ecNumber evidence="4">1.1.1.399</ecNumber>
        <ecNumber evidence="5">1.1.1.95</ecNumber>
    </recommendedName>
    <alternativeName>
        <fullName evidence="11">2-oxoglutarate reductase</fullName>
    </alternativeName>
</protein>
<dbReference type="EMBL" id="MWQO01000016">
    <property type="protein sequence ID" value="THD11122.1"/>
    <property type="molecule type" value="Genomic_DNA"/>
</dbReference>
<dbReference type="InterPro" id="IPR036291">
    <property type="entry name" value="NAD(P)-bd_dom_sf"/>
</dbReference>
<keyword evidence="9" id="KW-0520">NAD</keyword>
<dbReference type="SUPFAM" id="SSF55021">
    <property type="entry name" value="ACT-like"/>
    <property type="match status" value="1"/>
</dbReference>
<evidence type="ECO:0000313" key="16">
    <source>
        <dbReference type="Proteomes" id="UP000307749"/>
    </source>
</evidence>
<dbReference type="OrthoDB" id="9805416at2"/>
<dbReference type="InterPro" id="IPR029752">
    <property type="entry name" value="D-isomer_DH_CS1"/>
</dbReference>
<dbReference type="PANTHER" id="PTHR42789:SF1">
    <property type="entry name" value="D-ISOMER SPECIFIC 2-HYDROXYACID DEHYDROGENASE FAMILY PROTEIN (AFU_ORTHOLOGUE AFUA_6G10090)"/>
    <property type="match status" value="1"/>
</dbReference>
<evidence type="ECO:0000256" key="10">
    <source>
        <dbReference type="ARBA" id="ARBA00023299"/>
    </source>
</evidence>
<dbReference type="InterPro" id="IPR006140">
    <property type="entry name" value="D-isomer_DH_NAD-bd"/>
</dbReference>
<dbReference type="InterPro" id="IPR036412">
    <property type="entry name" value="HAD-like_sf"/>
</dbReference>
<evidence type="ECO:0000256" key="12">
    <source>
        <dbReference type="ARBA" id="ARBA00048126"/>
    </source>
</evidence>
<dbReference type="Gene3D" id="3.30.70.260">
    <property type="match status" value="1"/>
</dbReference>
<keyword evidence="10" id="KW-0718">Serine biosynthesis</keyword>
<dbReference type="InterPro" id="IPR002912">
    <property type="entry name" value="ACT_dom"/>
</dbReference>
<evidence type="ECO:0000313" key="15">
    <source>
        <dbReference type="EMBL" id="THD11122.1"/>
    </source>
</evidence>
<evidence type="ECO:0000256" key="5">
    <source>
        <dbReference type="ARBA" id="ARBA00013143"/>
    </source>
</evidence>
<dbReference type="NCBIfam" id="NF008759">
    <property type="entry name" value="PRK11790.1"/>
    <property type="match status" value="1"/>
</dbReference>
<dbReference type="CDD" id="cd12176">
    <property type="entry name" value="PGDH_3"/>
    <property type="match status" value="1"/>
</dbReference>
<gene>
    <name evidence="15" type="ORF">B1806_05230</name>
</gene>
<dbReference type="InterPro" id="IPR006139">
    <property type="entry name" value="D-isomer_2_OHA_DH_cat_dom"/>
</dbReference>
<dbReference type="FunFam" id="3.40.50.720:FF:000041">
    <property type="entry name" value="D-3-phosphoglycerate dehydrogenase"/>
    <property type="match status" value="1"/>
</dbReference>
<comment type="similarity">
    <text evidence="3">Belongs to the D-isomer specific 2-hydroxyacid dehydrogenase family.</text>
</comment>
<name>A0A4S3KQ34_9GAMM</name>
<dbReference type="EC" id="1.1.1.399" evidence="4"/>
<dbReference type="GO" id="GO:0047545">
    <property type="term" value="F:(S)-2-hydroxyglutarate dehydrogenase activity"/>
    <property type="evidence" value="ECO:0007669"/>
    <property type="project" value="UniProtKB-ARBA"/>
</dbReference>
<dbReference type="PANTHER" id="PTHR42789">
    <property type="entry name" value="D-ISOMER SPECIFIC 2-HYDROXYACID DEHYDROGENASE FAMILY PROTEIN (AFU_ORTHOLOGUE AFUA_6G10090)"/>
    <property type="match status" value="1"/>
</dbReference>
<dbReference type="PROSITE" id="PS00065">
    <property type="entry name" value="D_2_HYDROXYACID_DH_1"/>
    <property type="match status" value="1"/>
</dbReference>
<comment type="function">
    <text evidence="1">Catalyzes the reversible oxidation of 3-phospho-D-glycerate to 3-phosphonooxypyruvate, the first step of the phosphorylated L-serine biosynthesis pathway. Also catalyzes the reversible oxidation of 2-hydroxyglutarate to 2-oxoglutarate.</text>
</comment>
<dbReference type="NCBIfam" id="TIGR01488">
    <property type="entry name" value="HAD-SF-IB"/>
    <property type="match status" value="1"/>
</dbReference>
<comment type="catalytic activity">
    <reaction evidence="13">
        <text>(2R)-3-phosphoglycerate + NAD(+) = 3-phosphooxypyruvate + NADH + H(+)</text>
        <dbReference type="Rhea" id="RHEA:12641"/>
        <dbReference type="ChEBI" id="CHEBI:15378"/>
        <dbReference type="ChEBI" id="CHEBI:18110"/>
        <dbReference type="ChEBI" id="CHEBI:57540"/>
        <dbReference type="ChEBI" id="CHEBI:57945"/>
        <dbReference type="ChEBI" id="CHEBI:58272"/>
        <dbReference type="EC" id="1.1.1.95"/>
    </reaction>
</comment>
<evidence type="ECO:0000256" key="11">
    <source>
        <dbReference type="ARBA" id="ARBA00030455"/>
    </source>
</evidence>
<dbReference type="STRING" id="993689.GCA_002077135_01223"/>
<evidence type="ECO:0000259" key="14">
    <source>
        <dbReference type="PROSITE" id="PS51671"/>
    </source>
</evidence>
<dbReference type="PROSITE" id="PS00671">
    <property type="entry name" value="D_2_HYDROXYACID_DH_3"/>
    <property type="match status" value="1"/>
</dbReference>
<dbReference type="Gene3D" id="1.10.150.210">
    <property type="entry name" value="Phosphoserine phosphatase, domain 2"/>
    <property type="match status" value="1"/>
</dbReference>
<evidence type="ECO:0000256" key="13">
    <source>
        <dbReference type="ARBA" id="ARBA00048731"/>
    </source>
</evidence>
<dbReference type="SUPFAM" id="SSF56784">
    <property type="entry name" value="HAD-like"/>
    <property type="match status" value="1"/>
</dbReference>
<feature type="domain" description="ACT" evidence="14">
    <location>
        <begin position="559"/>
        <end position="628"/>
    </location>
</feature>
<evidence type="ECO:0000256" key="1">
    <source>
        <dbReference type="ARBA" id="ARBA00003800"/>
    </source>
</evidence>
<dbReference type="Proteomes" id="UP000307749">
    <property type="component" value="Unassembled WGS sequence"/>
</dbReference>